<evidence type="ECO:0000313" key="4">
    <source>
        <dbReference type="Proteomes" id="UP000000716"/>
    </source>
</evidence>
<gene>
    <name evidence="3" type="ordered locus">EAT1b_1076</name>
</gene>
<dbReference type="RefSeq" id="WP_012727123.1">
    <property type="nucleotide sequence ID" value="NC_012673.1"/>
</dbReference>
<dbReference type="PANTHER" id="PTHR34408">
    <property type="entry name" value="FAMILY PROTEIN, PUTATIVE-RELATED"/>
    <property type="match status" value="1"/>
</dbReference>
<dbReference type="KEGG" id="eat:EAT1b_1076"/>
<feature type="domain" description="SH3b" evidence="2">
    <location>
        <begin position="98"/>
        <end position="161"/>
    </location>
</feature>
<sequence>MKILKGITAGLLSIALLGAPATPFIGEAPQVEASTQVKGMHANVETEAYTTRSSKSKRVMTIPFGASLERTAVNSSWSQVRYKGKTGWVASRDLMEVKKTDVMDTKKTVTLYASRSTKAKIVTKVPAAKQVTRLAVNKSWSQVTYGSKTGWVASSQLKARYTKETFVPRIYQVKEDAPLQSTYATNGETLVSIPKEFIVSSGERYNSWYKVTFSGKTGWVHSKYLTSYKIKDAVYTAHKLFGTKYDYSGSGKEVIISGDKIDAYTRGESASIISYPLEKADYSFYVKTAKLITSLHGGDTDTLANYMWNARPGQKYADGMYYGKYYVIMHPRGGISVIW</sequence>
<evidence type="ECO:0000256" key="1">
    <source>
        <dbReference type="SAM" id="SignalP"/>
    </source>
</evidence>
<dbReference type="Gene3D" id="2.30.30.40">
    <property type="entry name" value="SH3 Domains"/>
    <property type="match status" value="3"/>
</dbReference>
<name>C4L6H3_EXISA</name>
<dbReference type="Pfam" id="PF08239">
    <property type="entry name" value="SH3_3"/>
    <property type="match status" value="3"/>
</dbReference>
<evidence type="ECO:0000313" key="3">
    <source>
        <dbReference type="EMBL" id="ACQ70004.1"/>
    </source>
</evidence>
<dbReference type="HOGENOM" id="CLU_818230_0_0_9"/>
<dbReference type="PANTHER" id="PTHR34408:SF2">
    <property type="entry name" value="CELL WALL-BINDING PROTEIN YWSB"/>
    <property type="match status" value="1"/>
</dbReference>
<organism evidence="3 4">
    <name type="scientific">Exiguobacterium sp. (strain ATCC BAA-1283 / AT1b)</name>
    <dbReference type="NCBI Taxonomy" id="360911"/>
    <lineage>
        <taxon>Bacteria</taxon>
        <taxon>Bacillati</taxon>
        <taxon>Bacillota</taxon>
        <taxon>Bacilli</taxon>
        <taxon>Bacillales</taxon>
        <taxon>Bacillales Family XII. Incertae Sedis</taxon>
        <taxon>Exiguobacterium</taxon>
    </lineage>
</organism>
<feature type="signal peptide" evidence="1">
    <location>
        <begin position="1"/>
        <end position="21"/>
    </location>
</feature>
<reference evidence="3 4" key="1">
    <citation type="journal article" date="2011" name="J. Bacteriol.">
        <title>Complete genome sequence of the Thermophilic Bacterium Exiguobacterium sp. AT1b.</title>
        <authorList>
            <person name="Vishnivetskaya T.A."/>
            <person name="Lucas S."/>
            <person name="Copeland A."/>
            <person name="Lapidus A."/>
            <person name="Glavina Del Rio T."/>
            <person name="Dalin E."/>
            <person name="Tice H."/>
            <person name="Bruce D.C."/>
            <person name="Goodwin L.A."/>
            <person name="Pitluck S."/>
            <person name="Saunders E."/>
            <person name="Brettin T."/>
            <person name="Detter C."/>
            <person name="Han C."/>
            <person name="Larimer F."/>
            <person name="Land M.L."/>
            <person name="Hauser L.J."/>
            <person name="Kyrpides N.C."/>
            <person name="Ovchinnikova G."/>
            <person name="Kathariou S."/>
            <person name="Ramaley R.F."/>
            <person name="Rodrigues D.F."/>
            <person name="Hendrix C."/>
            <person name="Richardson P."/>
            <person name="Tiedje J.M."/>
        </authorList>
    </citation>
    <scope>NUCLEOTIDE SEQUENCE [LARGE SCALE GENOMIC DNA]</scope>
    <source>
        <strain evidence="4">ATCC BAA-1283 / AT1b</strain>
    </source>
</reference>
<dbReference type="AlphaFoldDB" id="C4L6H3"/>
<protein>
    <submittedName>
        <fullName evidence="3">SH3 type 3 domain protein</fullName>
    </submittedName>
</protein>
<keyword evidence="4" id="KW-1185">Reference proteome</keyword>
<feature type="domain" description="SH3b" evidence="2">
    <location>
        <begin position="168"/>
        <end position="229"/>
    </location>
</feature>
<evidence type="ECO:0000259" key="2">
    <source>
        <dbReference type="SMART" id="SM00287"/>
    </source>
</evidence>
<dbReference type="OrthoDB" id="9806267at2"/>
<dbReference type="EMBL" id="CP001615">
    <property type="protein sequence ID" value="ACQ70004.1"/>
    <property type="molecule type" value="Genomic_DNA"/>
</dbReference>
<dbReference type="STRING" id="360911.EAT1b_1076"/>
<dbReference type="InterPro" id="IPR003646">
    <property type="entry name" value="SH3-like_bac-type"/>
</dbReference>
<accession>C4L6H3</accession>
<dbReference type="SMART" id="SM00287">
    <property type="entry name" value="SH3b"/>
    <property type="match status" value="3"/>
</dbReference>
<keyword evidence="1" id="KW-0732">Signal</keyword>
<dbReference type="Proteomes" id="UP000000716">
    <property type="component" value="Chromosome"/>
</dbReference>
<proteinExistence type="predicted"/>
<feature type="chain" id="PRO_5002938810" evidence="1">
    <location>
        <begin position="22"/>
        <end position="339"/>
    </location>
</feature>
<feature type="domain" description="SH3b" evidence="2">
    <location>
        <begin position="32"/>
        <end position="97"/>
    </location>
</feature>
<dbReference type="InterPro" id="IPR052354">
    <property type="entry name" value="Cell_Wall_Dynamics_Protein"/>
</dbReference>